<comment type="subcellular location">
    <subcellularLocation>
        <location evidence="1">Cell membrane</location>
        <topology evidence="1">Lipid-anchor</topology>
    </subcellularLocation>
</comment>
<dbReference type="Proteomes" id="UP001156102">
    <property type="component" value="Unassembled WGS sequence"/>
</dbReference>
<dbReference type="AlphaFoldDB" id="A0AA42BNE2"/>
<evidence type="ECO:0000256" key="3">
    <source>
        <dbReference type="ARBA" id="ARBA00022448"/>
    </source>
</evidence>
<protein>
    <submittedName>
        <fullName evidence="7">ABC transporter substrate-binding protein</fullName>
    </submittedName>
</protein>
<keyword evidence="8" id="KW-1185">Reference proteome</keyword>
<name>A0AA42BNE2_9BACI</name>
<comment type="similarity">
    <text evidence="2">Belongs to the bacterial solute-binding protein 5 family.</text>
</comment>
<dbReference type="InterPro" id="IPR000914">
    <property type="entry name" value="SBP_5_dom"/>
</dbReference>
<evidence type="ECO:0000256" key="5">
    <source>
        <dbReference type="SAM" id="SignalP"/>
    </source>
</evidence>
<reference evidence="7" key="1">
    <citation type="submission" date="2022-07" db="EMBL/GenBank/DDBJ databases">
        <authorList>
            <person name="Li W.-J."/>
            <person name="Deng Q.-Q."/>
        </authorList>
    </citation>
    <scope>NUCLEOTIDE SEQUENCE</scope>
    <source>
        <strain evidence="7">SYSU M60031</strain>
    </source>
</reference>
<evidence type="ECO:0000313" key="8">
    <source>
        <dbReference type="Proteomes" id="UP001156102"/>
    </source>
</evidence>
<feature type="signal peptide" evidence="5">
    <location>
        <begin position="1"/>
        <end position="21"/>
    </location>
</feature>
<accession>A0AA42BNE2</accession>
<gene>
    <name evidence="7" type="ORF">NK662_03315</name>
</gene>
<dbReference type="GO" id="GO:0043190">
    <property type="term" value="C:ATP-binding cassette (ABC) transporter complex"/>
    <property type="evidence" value="ECO:0007669"/>
    <property type="project" value="InterPro"/>
</dbReference>
<dbReference type="InterPro" id="IPR023765">
    <property type="entry name" value="SBP_5_CS"/>
</dbReference>
<dbReference type="SUPFAM" id="SSF53850">
    <property type="entry name" value="Periplasmic binding protein-like II"/>
    <property type="match status" value="1"/>
</dbReference>
<sequence>MGKRSFTVLASMFVSASLVLTGCGGSKTASTGGSGAPAKNKAQEITYAMTSKVVGMSPTLTNDSVSSNVINQVYETLFQRDAKTMELKPLLAESYENPDENTWVIKLKKNVKFQDGTPFNAEAVKYTFDKLKDPKTAAPRASLLKPVSSIEVKDEYTVVLKTAKPYGAMIAALAHTNASIISPTADKKQDLMTNPVGTGPFKFVKKENGDDIVLEKNKDYWRDAAKLDKVTFKVVPDANTAVSMLQTGQVQFIDGLSSDTLPRIEKVKTIETMKKKGTPVYYVVFNTTKEPMSNLKFREAVSYAIDTESYIKKLNGLGYASKGFMGPELFGYDKSIEEKGIKYDAAKAKELVKEGNFGGKEIKLLAANTSAYMKMAEAVQAQFAEAGLNVKIETIEWGAYLDKTKKGEFEMALSAWSNVTGDGSELFYPRLHSDSVGSTNLGQYKNAEMDKLITESRTTVKPEERKEKLKAVNELAAKELPVFPIYHGVVSAAYDQSVTGIEMDATGQWTLYKAYRK</sequence>
<dbReference type="PANTHER" id="PTHR30290">
    <property type="entry name" value="PERIPLASMIC BINDING COMPONENT OF ABC TRANSPORTER"/>
    <property type="match status" value="1"/>
</dbReference>
<dbReference type="PANTHER" id="PTHR30290:SF9">
    <property type="entry name" value="OLIGOPEPTIDE-BINDING PROTEIN APPA"/>
    <property type="match status" value="1"/>
</dbReference>
<dbReference type="GO" id="GO:0015833">
    <property type="term" value="P:peptide transport"/>
    <property type="evidence" value="ECO:0007669"/>
    <property type="project" value="TreeGrafter"/>
</dbReference>
<dbReference type="PROSITE" id="PS01040">
    <property type="entry name" value="SBP_BACTERIAL_5"/>
    <property type="match status" value="1"/>
</dbReference>
<dbReference type="GO" id="GO:1904680">
    <property type="term" value="F:peptide transmembrane transporter activity"/>
    <property type="evidence" value="ECO:0007669"/>
    <property type="project" value="TreeGrafter"/>
</dbReference>
<dbReference type="Gene3D" id="3.10.105.10">
    <property type="entry name" value="Dipeptide-binding Protein, Domain 3"/>
    <property type="match status" value="1"/>
</dbReference>
<dbReference type="RefSeq" id="WP_254757318.1">
    <property type="nucleotide sequence ID" value="NZ_JANCLT010000001.1"/>
</dbReference>
<dbReference type="GO" id="GO:0042597">
    <property type="term" value="C:periplasmic space"/>
    <property type="evidence" value="ECO:0007669"/>
    <property type="project" value="UniProtKB-ARBA"/>
</dbReference>
<keyword evidence="3" id="KW-0813">Transport</keyword>
<dbReference type="Pfam" id="PF00496">
    <property type="entry name" value="SBP_bac_5"/>
    <property type="match status" value="1"/>
</dbReference>
<keyword evidence="4 5" id="KW-0732">Signal</keyword>
<feature type="domain" description="Solute-binding protein family 5" evidence="6">
    <location>
        <begin position="86"/>
        <end position="435"/>
    </location>
</feature>
<proteinExistence type="inferred from homology"/>
<dbReference type="InterPro" id="IPR039424">
    <property type="entry name" value="SBP_5"/>
</dbReference>
<dbReference type="Gene3D" id="3.90.76.10">
    <property type="entry name" value="Dipeptide-binding Protein, Domain 1"/>
    <property type="match status" value="1"/>
</dbReference>
<dbReference type="Gene3D" id="3.40.190.10">
    <property type="entry name" value="Periplasmic binding protein-like II"/>
    <property type="match status" value="1"/>
</dbReference>
<evidence type="ECO:0000313" key="7">
    <source>
        <dbReference type="EMBL" id="MCP8967572.1"/>
    </source>
</evidence>
<evidence type="ECO:0000256" key="1">
    <source>
        <dbReference type="ARBA" id="ARBA00004193"/>
    </source>
</evidence>
<dbReference type="PIRSF" id="PIRSF002741">
    <property type="entry name" value="MppA"/>
    <property type="match status" value="1"/>
</dbReference>
<evidence type="ECO:0000259" key="6">
    <source>
        <dbReference type="Pfam" id="PF00496"/>
    </source>
</evidence>
<comment type="caution">
    <text evidence="7">The sequence shown here is derived from an EMBL/GenBank/DDBJ whole genome shotgun (WGS) entry which is preliminary data.</text>
</comment>
<evidence type="ECO:0000256" key="2">
    <source>
        <dbReference type="ARBA" id="ARBA00005695"/>
    </source>
</evidence>
<dbReference type="PROSITE" id="PS51257">
    <property type="entry name" value="PROKAR_LIPOPROTEIN"/>
    <property type="match status" value="1"/>
</dbReference>
<dbReference type="EMBL" id="JANCLT010000001">
    <property type="protein sequence ID" value="MCP8967572.1"/>
    <property type="molecule type" value="Genomic_DNA"/>
</dbReference>
<evidence type="ECO:0000256" key="4">
    <source>
        <dbReference type="ARBA" id="ARBA00022729"/>
    </source>
</evidence>
<feature type="chain" id="PRO_5041454623" evidence="5">
    <location>
        <begin position="22"/>
        <end position="517"/>
    </location>
</feature>
<organism evidence="7 8">
    <name type="scientific">Ectobacillus ponti</name>
    <dbReference type="NCBI Taxonomy" id="2961894"/>
    <lineage>
        <taxon>Bacteria</taxon>
        <taxon>Bacillati</taxon>
        <taxon>Bacillota</taxon>
        <taxon>Bacilli</taxon>
        <taxon>Bacillales</taxon>
        <taxon>Bacillaceae</taxon>
        <taxon>Ectobacillus</taxon>
    </lineage>
</organism>
<dbReference type="InterPro" id="IPR030678">
    <property type="entry name" value="Peptide/Ni-bd"/>
</dbReference>